<dbReference type="PANTHER" id="PTHR23416">
    <property type="entry name" value="SIALIC ACID SYNTHASE-RELATED"/>
    <property type="match status" value="1"/>
</dbReference>
<keyword evidence="1" id="KW-0808">Transferase</keyword>
<accession>A0A6J5ZWD7</accession>
<dbReference type="InterPro" id="IPR051159">
    <property type="entry name" value="Hexapeptide_acetyltransf"/>
</dbReference>
<dbReference type="InterPro" id="IPR001451">
    <property type="entry name" value="Hexapep"/>
</dbReference>
<evidence type="ECO:0000256" key="2">
    <source>
        <dbReference type="SAM" id="MobiDB-lite"/>
    </source>
</evidence>
<name>A0A6J5ZWD7_9ZZZZ</name>
<organism evidence="3">
    <name type="scientific">freshwater metagenome</name>
    <dbReference type="NCBI Taxonomy" id="449393"/>
    <lineage>
        <taxon>unclassified sequences</taxon>
        <taxon>metagenomes</taxon>
        <taxon>ecological metagenomes</taxon>
    </lineage>
</organism>
<dbReference type="EMBL" id="CAESAO010000103">
    <property type="protein sequence ID" value="CAB4345539.1"/>
    <property type="molecule type" value="Genomic_DNA"/>
</dbReference>
<dbReference type="Pfam" id="PF00132">
    <property type="entry name" value="Hexapep"/>
    <property type="match status" value="1"/>
</dbReference>
<dbReference type="SUPFAM" id="SSF51161">
    <property type="entry name" value="Trimeric LpxA-like enzymes"/>
    <property type="match status" value="1"/>
</dbReference>
<dbReference type="AlphaFoldDB" id="A0A6J5ZWD7"/>
<dbReference type="Pfam" id="PF14602">
    <property type="entry name" value="Hexapep_2"/>
    <property type="match status" value="1"/>
</dbReference>
<proteinExistence type="predicted"/>
<dbReference type="PANTHER" id="PTHR23416:SF78">
    <property type="entry name" value="LIPOPOLYSACCHARIDE BIOSYNTHESIS O-ACETYL TRANSFERASE WBBJ-RELATED"/>
    <property type="match status" value="1"/>
</dbReference>
<sequence>MESAAPTSDPASQQDQPPPRPAPAPLDGGPTAFLRFAAANGMLNFKYARLVARWAWLKLRWRGRLQSDGLFFVCPNVTFEIGRQAVVELGRWSWIGDGCKIRAHEGVVSIGDRTVLGQECTISAFQHVSIGSQCILADRVMLIDFDHATNDVERPIRDQGIYKRDVRVGNNVWIGYGACLLRGVTVGDNSILGSLAVVTRDVEENAVVGGSPARVLRMREQPETLRWR</sequence>
<evidence type="ECO:0000313" key="3">
    <source>
        <dbReference type="EMBL" id="CAB4345539.1"/>
    </source>
</evidence>
<dbReference type="InterPro" id="IPR018357">
    <property type="entry name" value="Hexapep_transf_CS"/>
</dbReference>
<dbReference type="InterPro" id="IPR011004">
    <property type="entry name" value="Trimer_LpxA-like_sf"/>
</dbReference>
<feature type="region of interest" description="Disordered" evidence="2">
    <location>
        <begin position="1"/>
        <end position="26"/>
    </location>
</feature>
<dbReference type="GO" id="GO:0016740">
    <property type="term" value="F:transferase activity"/>
    <property type="evidence" value="ECO:0007669"/>
    <property type="project" value="UniProtKB-KW"/>
</dbReference>
<gene>
    <name evidence="3" type="ORF">UFOPK3522_01121</name>
</gene>
<evidence type="ECO:0000256" key="1">
    <source>
        <dbReference type="ARBA" id="ARBA00022679"/>
    </source>
</evidence>
<reference evidence="3" key="1">
    <citation type="submission" date="2020-05" db="EMBL/GenBank/DDBJ databases">
        <authorList>
            <person name="Chiriac C."/>
            <person name="Salcher M."/>
            <person name="Ghai R."/>
            <person name="Kavagutti S V."/>
        </authorList>
    </citation>
    <scope>NUCLEOTIDE SEQUENCE</scope>
</reference>
<dbReference type="Gene3D" id="2.160.10.10">
    <property type="entry name" value="Hexapeptide repeat proteins"/>
    <property type="match status" value="1"/>
</dbReference>
<feature type="compositionally biased region" description="Low complexity" evidence="2">
    <location>
        <begin position="1"/>
        <end position="15"/>
    </location>
</feature>
<dbReference type="CDD" id="cd04647">
    <property type="entry name" value="LbH_MAT_like"/>
    <property type="match status" value="1"/>
</dbReference>
<dbReference type="PROSITE" id="PS00101">
    <property type="entry name" value="HEXAPEP_TRANSFERASES"/>
    <property type="match status" value="1"/>
</dbReference>
<protein>
    <submittedName>
        <fullName evidence="3">Unannotated protein</fullName>
    </submittedName>
</protein>